<accession>A0A1Y1JPX0</accession>
<proteinExistence type="predicted"/>
<dbReference type="EMBL" id="BDQF01000369">
    <property type="protein sequence ID" value="GAW84499.1"/>
    <property type="molecule type" value="Genomic_DNA"/>
</dbReference>
<dbReference type="GeneID" id="39745307"/>
<gene>
    <name evidence="2" type="ORF">PGO_003300</name>
</gene>
<comment type="caution">
    <text evidence="2">The sequence shown here is derived from an EMBL/GenBank/DDBJ whole genome shotgun (WGS) entry which is preliminary data.</text>
</comment>
<feature type="transmembrane region" description="Helical" evidence="1">
    <location>
        <begin position="223"/>
        <end position="243"/>
    </location>
</feature>
<dbReference type="AlphaFoldDB" id="A0A1Y1JPX0"/>
<keyword evidence="3" id="KW-1185">Reference proteome</keyword>
<organism evidence="2 3">
    <name type="scientific">Plasmodium gonderi</name>
    <dbReference type="NCBI Taxonomy" id="77519"/>
    <lineage>
        <taxon>Eukaryota</taxon>
        <taxon>Sar</taxon>
        <taxon>Alveolata</taxon>
        <taxon>Apicomplexa</taxon>
        <taxon>Aconoidasida</taxon>
        <taxon>Haemosporida</taxon>
        <taxon>Plasmodiidae</taxon>
        <taxon>Plasmodium</taxon>
        <taxon>Plasmodium (Plasmodium)</taxon>
    </lineage>
</organism>
<keyword evidence="1" id="KW-0472">Membrane</keyword>
<sequence length="300" mass="35783">MDGRTGTNNNFDFSKIFPTCFYEYYIQTRIPRGDDKAIKNKCQHFRSNVGVSENKQNFLSYCKDLFNYIDYVIKKSFIMDIKSNCIYLNFELNYAQKYYGFSKKNTKDNFESMINVKENTIYKSMYDTCAVHINDLDDDTFSKIDKLSELNKIFYSNNFTCLRSSDCYKKYKELVQMSENYNNTSFHKLLKRFKEENMEYLIDLFPISQICEITPCSSRTSSGIIIITLLIVSFTTLIITCFLHKYTIYRTFLQPMISKLRRKFNKNNKDYISLIDTYETEFDRLSENKHQVSYTYSESY</sequence>
<keyword evidence="1" id="KW-1133">Transmembrane helix</keyword>
<reference evidence="3" key="1">
    <citation type="submission" date="2017-04" db="EMBL/GenBank/DDBJ databases">
        <title>Plasmodium gonderi genome.</title>
        <authorList>
            <person name="Arisue N."/>
            <person name="Honma H."/>
            <person name="Kawai S."/>
            <person name="Tougan T."/>
            <person name="Tanabe K."/>
            <person name="Horii T."/>
        </authorList>
    </citation>
    <scope>NUCLEOTIDE SEQUENCE [LARGE SCALE GENOMIC DNA]</scope>
    <source>
        <strain evidence="3">ATCC 30045</strain>
    </source>
</reference>
<dbReference type="RefSeq" id="XP_028547088.1">
    <property type="nucleotide sequence ID" value="XM_028691287.1"/>
</dbReference>
<name>A0A1Y1JPX0_PLAGO</name>
<evidence type="ECO:0000313" key="3">
    <source>
        <dbReference type="Proteomes" id="UP000195521"/>
    </source>
</evidence>
<protein>
    <submittedName>
        <fullName evidence="2">Variable surface protein</fullName>
    </submittedName>
</protein>
<dbReference type="Proteomes" id="UP000195521">
    <property type="component" value="Unassembled WGS sequence"/>
</dbReference>
<evidence type="ECO:0000313" key="2">
    <source>
        <dbReference type="EMBL" id="GAW84499.1"/>
    </source>
</evidence>
<keyword evidence="1" id="KW-0812">Transmembrane</keyword>
<evidence type="ECO:0000256" key="1">
    <source>
        <dbReference type="SAM" id="Phobius"/>
    </source>
</evidence>